<dbReference type="InterPro" id="IPR036320">
    <property type="entry name" value="Glycosyl_Trfase_fam3_N_dom_sf"/>
</dbReference>
<evidence type="ECO:0000256" key="4">
    <source>
        <dbReference type="ARBA" id="ARBA00006915"/>
    </source>
</evidence>
<evidence type="ECO:0000256" key="6">
    <source>
        <dbReference type="ARBA" id="ARBA00011889"/>
    </source>
</evidence>
<evidence type="ECO:0000256" key="9">
    <source>
        <dbReference type="ARBA" id="ARBA00022679"/>
    </source>
</evidence>
<dbReference type="NCBIfam" id="NF004747">
    <property type="entry name" value="PRK06078.1"/>
    <property type="match status" value="1"/>
</dbReference>
<dbReference type="PROSITE" id="PS00647">
    <property type="entry name" value="THYMID_PHOSPHORYLASE"/>
    <property type="match status" value="1"/>
</dbReference>
<keyword evidence="9 15" id="KW-0808">Transferase</keyword>
<dbReference type="GO" id="GO:0046872">
    <property type="term" value="F:metal ion binding"/>
    <property type="evidence" value="ECO:0007669"/>
    <property type="project" value="UniProtKB-KW"/>
</dbReference>
<reference evidence="15" key="1">
    <citation type="submission" date="2022-02" db="EMBL/GenBank/DDBJ databases">
        <title>Crop Bioprotection Bacillus Genome Sequencing.</title>
        <authorList>
            <person name="Dunlap C."/>
        </authorList>
    </citation>
    <scope>NUCLEOTIDE SEQUENCE</scope>
    <source>
        <strain evidence="15">98-1</strain>
    </source>
</reference>
<comment type="similarity">
    <text evidence="4">Belongs to the thymidine/pyrimidine-nucleoside phosphorylase family.</text>
</comment>
<evidence type="ECO:0000256" key="13">
    <source>
        <dbReference type="ARBA" id="ARBA00048525"/>
    </source>
</evidence>
<dbReference type="InterPro" id="IPR017872">
    <property type="entry name" value="Pyrmidine_PPase_CS"/>
</dbReference>
<comment type="catalytic activity">
    <reaction evidence="12">
        <text>uridine + phosphate = alpha-D-ribose 1-phosphate + uracil</text>
        <dbReference type="Rhea" id="RHEA:24388"/>
        <dbReference type="ChEBI" id="CHEBI:16704"/>
        <dbReference type="ChEBI" id="CHEBI:17568"/>
        <dbReference type="ChEBI" id="CHEBI:43474"/>
        <dbReference type="ChEBI" id="CHEBI:57720"/>
        <dbReference type="EC" id="2.4.2.2"/>
    </reaction>
</comment>
<name>A0AAP3CL77_BACVA</name>
<comment type="subunit">
    <text evidence="5">Homodimer.</text>
</comment>
<comment type="catalytic activity">
    <reaction evidence="13">
        <text>thymidine + phosphate = 2-deoxy-alpha-D-ribose 1-phosphate + thymine</text>
        <dbReference type="Rhea" id="RHEA:16037"/>
        <dbReference type="ChEBI" id="CHEBI:17748"/>
        <dbReference type="ChEBI" id="CHEBI:17821"/>
        <dbReference type="ChEBI" id="CHEBI:43474"/>
        <dbReference type="ChEBI" id="CHEBI:57259"/>
        <dbReference type="EC" id="2.4.2.2"/>
    </reaction>
</comment>
<dbReference type="EC" id="2.4.2.2" evidence="6"/>
<dbReference type="RefSeq" id="WP_268544418.1">
    <property type="nucleotide sequence ID" value="NZ_JALAOH010000051.1"/>
</dbReference>
<proteinExistence type="inferred from homology"/>
<dbReference type="FunFam" id="3.90.1170.30:FF:000002">
    <property type="entry name" value="Pyrimidine-nucleoside phosphorylase"/>
    <property type="match status" value="1"/>
</dbReference>
<evidence type="ECO:0000259" key="14">
    <source>
        <dbReference type="SMART" id="SM00941"/>
    </source>
</evidence>
<dbReference type="Pfam" id="PF07831">
    <property type="entry name" value="PYNP_C"/>
    <property type="match status" value="1"/>
</dbReference>
<comment type="caution">
    <text evidence="15">The sequence shown here is derived from an EMBL/GenBank/DDBJ whole genome shotgun (WGS) entry which is preliminary data.</text>
</comment>
<evidence type="ECO:0000256" key="10">
    <source>
        <dbReference type="ARBA" id="ARBA00022723"/>
    </source>
</evidence>
<evidence type="ECO:0000256" key="12">
    <source>
        <dbReference type="ARBA" id="ARBA00048453"/>
    </source>
</evidence>
<dbReference type="FunFam" id="3.40.1030.10:FF:000003">
    <property type="entry name" value="Pyrimidine-nucleoside phosphorylase"/>
    <property type="match status" value="1"/>
</dbReference>
<protein>
    <recommendedName>
        <fullName evidence="7">Pyrimidine-nucleoside phosphorylase</fullName>
        <ecNumber evidence="6">2.4.2.2</ecNumber>
    </recommendedName>
</protein>
<evidence type="ECO:0000256" key="11">
    <source>
        <dbReference type="ARBA" id="ARBA00022958"/>
    </source>
</evidence>
<keyword evidence="10" id="KW-0479">Metal-binding</keyword>
<dbReference type="SMART" id="SM00941">
    <property type="entry name" value="PYNP_C"/>
    <property type="match status" value="1"/>
</dbReference>
<evidence type="ECO:0000256" key="8">
    <source>
        <dbReference type="ARBA" id="ARBA00022676"/>
    </source>
</evidence>
<dbReference type="InterPro" id="IPR017459">
    <property type="entry name" value="Glycosyl_Trfase_fam3_N_dom"/>
</dbReference>
<dbReference type="InterPro" id="IPR018090">
    <property type="entry name" value="Pyrmidine_PPas_bac/euk"/>
</dbReference>
<evidence type="ECO:0000256" key="2">
    <source>
        <dbReference type="ARBA" id="ARBA00001958"/>
    </source>
</evidence>
<comment type="cofactor">
    <cofactor evidence="2">
        <name>K(+)</name>
        <dbReference type="ChEBI" id="CHEBI:29103"/>
    </cofactor>
</comment>
<dbReference type="GO" id="GO:0004645">
    <property type="term" value="F:1,4-alpha-oligoglucan phosphorylase activity"/>
    <property type="evidence" value="ECO:0007669"/>
    <property type="project" value="InterPro"/>
</dbReference>
<evidence type="ECO:0000313" key="15">
    <source>
        <dbReference type="EMBL" id="MCY8318196.1"/>
    </source>
</evidence>
<dbReference type="AlphaFoldDB" id="A0AAP3CL77"/>
<sequence length="433" mass="46227">MRMVDIIIKKQNGKELTTEEIQFFVNGYTDGSIPDYQASALAMAIFFQDMSDRERADLTMAMVNSGETIDLSAIEGIKVDKHSTGGVGDTTTLVLAPLVAALDVPVAKMSGRGLGHTGGTIDKLEAIDGFHVELSKDEFIKLVNRDKVAVIGQSGNLTPADKKLYALRDVTGTVNSIPLIASSIMSKKIAAGADAIVLDVKTGAGAFMKTDEDAAELAKAMVRIGNNVGRQTMAVISDMSQPLGFAIGNALEVKEAIDTLKGEGPEDLHELVLTLGSQMVVLAKKANTLDEARAKLEEVMKNGKALEKFKDFLKNQGGDSSIVDDPSKLPQAAYQIDVPAKEAGFVSEIVADEIGVAAMLLGAGRATKEDEIDLAVGIMLRKKVGDKVEKGEPLVTLYANRENVDEVMAKVYDNIRIAAKAKAPKLIHTLITE</sequence>
<dbReference type="GO" id="GO:0006213">
    <property type="term" value="P:pyrimidine nucleoside metabolic process"/>
    <property type="evidence" value="ECO:0007669"/>
    <property type="project" value="InterPro"/>
</dbReference>
<evidence type="ECO:0000256" key="1">
    <source>
        <dbReference type="ARBA" id="ARBA00001066"/>
    </source>
</evidence>
<dbReference type="InterPro" id="IPR035902">
    <property type="entry name" value="Nuc_phospho_transferase"/>
</dbReference>
<dbReference type="InterPro" id="IPR000053">
    <property type="entry name" value="Thymidine/pyrmidine_PPase"/>
</dbReference>
<dbReference type="SUPFAM" id="SSF54680">
    <property type="entry name" value="Pyrimidine nucleoside phosphorylase C-terminal domain"/>
    <property type="match status" value="1"/>
</dbReference>
<dbReference type="NCBIfam" id="NF004490">
    <property type="entry name" value="PRK05820.1"/>
    <property type="match status" value="1"/>
</dbReference>
<dbReference type="Pfam" id="PF02885">
    <property type="entry name" value="Glycos_trans_3N"/>
    <property type="match status" value="1"/>
</dbReference>
<dbReference type="Proteomes" id="UP001067121">
    <property type="component" value="Unassembled WGS sequence"/>
</dbReference>
<dbReference type="InterPro" id="IPR000312">
    <property type="entry name" value="Glycosyl_Trfase_fam3"/>
</dbReference>
<dbReference type="SUPFAM" id="SSF52418">
    <property type="entry name" value="Nucleoside phosphorylase/phosphoribosyltransferase catalytic domain"/>
    <property type="match status" value="1"/>
</dbReference>
<dbReference type="NCBIfam" id="TIGR02644">
    <property type="entry name" value="Y_phosphoryl"/>
    <property type="match status" value="1"/>
</dbReference>
<keyword evidence="8 15" id="KW-0328">Glycosyltransferase</keyword>
<gene>
    <name evidence="15" type="ORF">MOC71_15980</name>
</gene>
<evidence type="ECO:0000313" key="16">
    <source>
        <dbReference type="Proteomes" id="UP001067121"/>
    </source>
</evidence>
<dbReference type="SUPFAM" id="SSF47648">
    <property type="entry name" value="Nucleoside phosphorylase/phosphoribosyltransferase N-terminal domain"/>
    <property type="match status" value="1"/>
</dbReference>
<comment type="function">
    <text evidence="3">Catalyzes phosphorolysis of the pyrimidine nucleosides uridine, thymidine and 2'-deoxyuridine with the formation of the corresponding pyrimidine base and ribose-1-phosphate.</text>
</comment>
<dbReference type="PANTHER" id="PTHR10515:SF0">
    <property type="entry name" value="THYMIDINE PHOSPHORYLASE"/>
    <property type="match status" value="1"/>
</dbReference>
<dbReference type="Gene3D" id="3.40.1030.10">
    <property type="entry name" value="Nucleoside phosphorylase/phosphoribosyltransferase catalytic domain"/>
    <property type="match status" value="1"/>
</dbReference>
<evidence type="ECO:0000256" key="5">
    <source>
        <dbReference type="ARBA" id="ARBA00011738"/>
    </source>
</evidence>
<keyword evidence="11" id="KW-0630">Potassium</keyword>
<organism evidence="15 16">
    <name type="scientific">Bacillus vallismortis</name>
    <dbReference type="NCBI Taxonomy" id="72361"/>
    <lineage>
        <taxon>Bacteria</taxon>
        <taxon>Bacillati</taxon>
        <taxon>Bacillota</taxon>
        <taxon>Bacilli</taxon>
        <taxon>Bacillales</taxon>
        <taxon>Bacillaceae</taxon>
        <taxon>Bacillus</taxon>
    </lineage>
</organism>
<dbReference type="Pfam" id="PF00591">
    <property type="entry name" value="Glycos_transf_3"/>
    <property type="match status" value="1"/>
</dbReference>
<dbReference type="InterPro" id="IPR013102">
    <property type="entry name" value="PYNP_C"/>
</dbReference>
<evidence type="ECO:0000256" key="3">
    <source>
        <dbReference type="ARBA" id="ARBA00003877"/>
    </source>
</evidence>
<dbReference type="InterPro" id="IPR036566">
    <property type="entry name" value="PYNP-like_C_sf"/>
</dbReference>
<comment type="catalytic activity">
    <reaction evidence="1">
        <text>2'-deoxyuridine + phosphate = 2-deoxy-alpha-D-ribose 1-phosphate + uracil</text>
        <dbReference type="Rhea" id="RHEA:22824"/>
        <dbReference type="ChEBI" id="CHEBI:16450"/>
        <dbReference type="ChEBI" id="CHEBI:17568"/>
        <dbReference type="ChEBI" id="CHEBI:43474"/>
        <dbReference type="ChEBI" id="CHEBI:57259"/>
        <dbReference type="EC" id="2.4.2.2"/>
    </reaction>
</comment>
<dbReference type="FunFam" id="1.20.970.10:FF:000002">
    <property type="entry name" value="Pyrimidine-nucleoside phosphorylase"/>
    <property type="match status" value="1"/>
</dbReference>
<dbReference type="EMBL" id="JALAOH010000051">
    <property type="protein sequence ID" value="MCY8318196.1"/>
    <property type="molecule type" value="Genomic_DNA"/>
</dbReference>
<dbReference type="PANTHER" id="PTHR10515">
    <property type="entry name" value="THYMIDINE PHOSPHORYLASE"/>
    <property type="match status" value="1"/>
</dbReference>
<evidence type="ECO:0000256" key="7">
    <source>
        <dbReference type="ARBA" id="ARBA00014680"/>
    </source>
</evidence>
<dbReference type="GO" id="GO:0009032">
    <property type="term" value="F:thymidine phosphorylase activity"/>
    <property type="evidence" value="ECO:0007669"/>
    <property type="project" value="TreeGrafter"/>
</dbReference>
<dbReference type="Gene3D" id="3.90.1170.30">
    <property type="entry name" value="Pyrimidine nucleoside phosphorylase-like, C-terminal domain"/>
    <property type="match status" value="1"/>
</dbReference>
<accession>A0AAP3CL77</accession>
<feature type="domain" description="Pyrimidine nucleoside phosphorylase C-terminal" evidence="14">
    <location>
        <begin position="345"/>
        <end position="418"/>
    </location>
</feature>
<dbReference type="GO" id="GO:0006206">
    <property type="term" value="P:pyrimidine nucleobase metabolic process"/>
    <property type="evidence" value="ECO:0007669"/>
    <property type="project" value="InterPro"/>
</dbReference>
<dbReference type="GO" id="GO:0005829">
    <property type="term" value="C:cytosol"/>
    <property type="evidence" value="ECO:0007669"/>
    <property type="project" value="TreeGrafter"/>
</dbReference>
<dbReference type="PIRSF" id="PIRSF000478">
    <property type="entry name" value="TP_PyNP"/>
    <property type="match status" value="1"/>
</dbReference>
<dbReference type="Gene3D" id="1.20.970.10">
    <property type="entry name" value="Transferase, Pyrimidine Nucleoside Phosphorylase, Chain C"/>
    <property type="match status" value="1"/>
</dbReference>